<dbReference type="Gene3D" id="1.10.510.10">
    <property type="entry name" value="Transferase(Phosphotransferase) domain 1"/>
    <property type="match status" value="1"/>
</dbReference>
<dbReference type="EC" id="2.7.11.1" evidence="7"/>
<dbReference type="InterPro" id="IPR011009">
    <property type="entry name" value="Kinase-like_dom_sf"/>
</dbReference>
<feature type="region of interest" description="Disordered" evidence="5">
    <location>
        <begin position="309"/>
        <end position="330"/>
    </location>
</feature>
<dbReference type="SUPFAM" id="SSF56112">
    <property type="entry name" value="Protein kinase-like (PK-like)"/>
    <property type="match status" value="1"/>
</dbReference>
<evidence type="ECO:0000259" key="6">
    <source>
        <dbReference type="PROSITE" id="PS50011"/>
    </source>
</evidence>
<keyword evidence="4" id="KW-0067">ATP-binding</keyword>
<evidence type="ECO:0000256" key="2">
    <source>
        <dbReference type="ARBA" id="ARBA00022741"/>
    </source>
</evidence>
<dbReference type="InterPro" id="IPR000719">
    <property type="entry name" value="Prot_kinase_dom"/>
</dbReference>
<name>A0ABR3FBF7_9AGAR</name>
<protein>
    <submittedName>
        <fullName evidence="7">Stk17bp</fullName>
        <ecNumber evidence="7">2.7.11.1</ecNumber>
    </submittedName>
</protein>
<feature type="compositionally biased region" description="Pro residues" evidence="5">
    <location>
        <begin position="316"/>
        <end position="330"/>
    </location>
</feature>
<reference evidence="7 8" key="1">
    <citation type="submission" date="2024-02" db="EMBL/GenBank/DDBJ databases">
        <title>A draft genome for the cacao thread blight pathogen Marasmius crinis-equi.</title>
        <authorList>
            <person name="Cohen S.P."/>
            <person name="Baruah I.K."/>
            <person name="Amoako-Attah I."/>
            <person name="Bukari Y."/>
            <person name="Meinhardt L.W."/>
            <person name="Bailey B.A."/>
        </authorList>
    </citation>
    <scope>NUCLEOTIDE SEQUENCE [LARGE SCALE GENOMIC DNA]</scope>
    <source>
        <strain evidence="7 8">GH-76</strain>
    </source>
</reference>
<evidence type="ECO:0000256" key="1">
    <source>
        <dbReference type="ARBA" id="ARBA00022679"/>
    </source>
</evidence>
<dbReference type="Proteomes" id="UP001465976">
    <property type="component" value="Unassembled WGS sequence"/>
</dbReference>
<feature type="region of interest" description="Disordered" evidence="5">
    <location>
        <begin position="231"/>
        <end position="251"/>
    </location>
</feature>
<dbReference type="EMBL" id="JBAHYK010000610">
    <property type="protein sequence ID" value="KAL0572592.1"/>
    <property type="molecule type" value="Genomic_DNA"/>
</dbReference>
<evidence type="ECO:0000313" key="8">
    <source>
        <dbReference type="Proteomes" id="UP001465976"/>
    </source>
</evidence>
<keyword evidence="2" id="KW-0547">Nucleotide-binding</keyword>
<feature type="domain" description="Protein kinase" evidence="6">
    <location>
        <begin position="1"/>
        <end position="330"/>
    </location>
</feature>
<comment type="caution">
    <text evidence="7">The sequence shown here is derived from an EMBL/GenBank/DDBJ whole genome shotgun (WGS) entry which is preliminary data.</text>
</comment>
<dbReference type="GO" id="GO:0004674">
    <property type="term" value="F:protein serine/threonine kinase activity"/>
    <property type="evidence" value="ECO:0007669"/>
    <property type="project" value="UniProtKB-EC"/>
</dbReference>
<dbReference type="SMART" id="SM00220">
    <property type="entry name" value="S_TKc"/>
    <property type="match status" value="1"/>
</dbReference>
<keyword evidence="1 7" id="KW-0808">Transferase</keyword>
<sequence length="330" mass="37038">MRPFPVTNEIPKELPEVMEIHPILETTIDCSTRSPSDGSCINLVIEEPLCIDRVPEDMPEKLLRSREVTLYLTQYDAQIFPMKEKGTDLVGFGASLWTKASSTFKMLQKLGIGSHHIATLLFPPFLLPNGDYLITMPHYGFDLELAEGSRFSGNVIHRAIRQILAALQFLHSNYLFHLDIKPQNIALADDSPDFTIIDLGWMMECESGYALTYAAGTSGWVSPQVQRCHDYQDEDSDGAEDDEVPPPYSPRKADVWAIGRLILYLTDKNGAEPDDYDRLRGFAEWLMSPEEEDRPPASQALELFNERFPDLSLPLSSPPSLPPTPPIGTD</sequence>
<keyword evidence="8" id="KW-1185">Reference proteome</keyword>
<keyword evidence="3" id="KW-0418">Kinase</keyword>
<gene>
    <name evidence="7" type="primary">STK17B_1</name>
    <name evidence="7" type="ORF">V5O48_009370</name>
</gene>
<evidence type="ECO:0000313" key="7">
    <source>
        <dbReference type="EMBL" id="KAL0572592.1"/>
    </source>
</evidence>
<evidence type="ECO:0000256" key="4">
    <source>
        <dbReference type="ARBA" id="ARBA00022840"/>
    </source>
</evidence>
<evidence type="ECO:0000256" key="3">
    <source>
        <dbReference type="ARBA" id="ARBA00022777"/>
    </source>
</evidence>
<dbReference type="PANTHER" id="PTHR11042">
    <property type="entry name" value="EUKARYOTIC TRANSLATION INITIATION FACTOR 2-ALPHA KINASE EIF2-ALPHA KINASE -RELATED"/>
    <property type="match status" value="1"/>
</dbReference>
<proteinExistence type="predicted"/>
<evidence type="ECO:0000256" key="5">
    <source>
        <dbReference type="SAM" id="MobiDB-lite"/>
    </source>
</evidence>
<feature type="compositionally biased region" description="Acidic residues" evidence="5">
    <location>
        <begin position="232"/>
        <end position="244"/>
    </location>
</feature>
<accession>A0ABR3FBF7</accession>
<organism evidence="7 8">
    <name type="scientific">Marasmius crinis-equi</name>
    <dbReference type="NCBI Taxonomy" id="585013"/>
    <lineage>
        <taxon>Eukaryota</taxon>
        <taxon>Fungi</taxon>
        <taxon>Dikarya</taxon>
        <taxon>Basidiomycota</taxon>
        <taxon>Agaricomycotina</taxon>
        <taxon>Agaricomycetes</taxon>
        <taxon>Agaricomycetidae</taxon>
        <taxon>Agaricales</taxon>
        <taxon>Marasmiineae</taxon>
        <taxon>Marasmiaceae</taxon>
        <taxon>Marasmius</taxon>
    </lineage>
</organism>
<dbReference type="InterPro" id="IPR050339">
    <property type="entry name" value="CC_SR_Kinase"/>
</dbReference>
<dbReference type="Pfam" id="PF00069">
    <property type="entry name" value="Pkinase"/>
    <property type="match status" value="1"/>
</dbReference>
<dbReference type="PROSITE" id="PS50011">
    <property type="entry name" value="PROTEIN_KINASE_DOM"/>
    <property type="match status" value="1"/>
</dbReference>